<dbReference type="RefSeq" id="YP_010649633.1">
    <property type="nucleotide sequence ID" value="NC_070771.1"/>
</dbReference>
<feature type="region of interest" description="Disordered" evidence="1">
    <location>
        <begin position="238"/>
        <end position="259"/>
    </location>
</feature>
<sequence>MTQQFKRWDQYVEEAKHEAFQLPISDDETLIIEAPTGASLIQWARAYRSNDAEAMLITLCGDQWVRVEQLLAKAGHSAMEHLITDMMLFFDLAEDITLVGPGGGKVTEKDPRKIRVMLKQGYRPEGGSRFPYLVTIVDRYGDEIEYDLHQMGLDLIDFFRGRHSWRKLSNLIRQLPSSSRTTEAMANDDELAASFTDTPAKDTGPRLSEYTPEVARLDVLVDRLSELIAVSIQVAGGKAPRVRPARRPETAFSRAEKRRTEQRIGSLIAEVEAAQRRQLTDN</sequence>
<dbReference type="KEGG" id="vg:77925188"/>
<protein>
    <submittedName>
        <fullName evidence="2">Tail assembly chaperone</fullName>
    </submittedName>
</protein>
<proteinExistence type="predicted"/>
<evidence type="ECO:0000313" key="2">
    <source>
        <dbReference type="EMBL" id="QIG57685.1"/>
    </source>
</evidence>
<accession>A0A6G6XIK9</accession>
<evidence type="ECO:0000256" key="1">
    <source>
        <dbReference type="SAM" id="MobiDB-lite"/>
    </source>
</evidence>
<dbReference type="GeneID" id="77925188"/>
<evidence type="ECO:0000313" key="3">
    <source>
        <dbReference type="Proteomes" id="UP000501785"/>
    </source>
</evidence>
<feature type="compositionally biased region" description="Basic and acidic residues" evidence="1">
    <location>
        <begin position="246"/>
        <end position="259"/>
    </location>
</feature>
<dbReference type="EMBL" id="MN908684">
    <property type="protein sequence ID" value="QIG57685.1"/>
    <property type="molecule type" value="Genomic_DNA"/>
</dbReference>
<reference evidence="2 3" key="1">
    <citation type="submission" date="2020-01" db="EMBL/GenBank/DDBJ databases">
        <authorList>
            <person name="Burbank J.R."/>
            <person name="Falkowski A.F."/>
            <person name="Granberg A.K."/>
            <person name="Hofbauer A.R."/>
            <person name="Heubel C."/>
            <person name="Larson S.M."/>
            <person name="Streitz R.J."/>
            <person name="Zoubek K.J."/>
            <person name="Bonilla J.A."/>
            <person name="Klyczek K."/>
            <person name="Garlena R.A."/>
            <person name="Russell D.A."/>
            <person name="Pope W.H."/>
            <person name="Jacobs-Sera D."/>
            <person name="Hatfull G.F."/>
        </authorList>
    </citation>
    <scope>NUCLEOTIDE SEQUENCE [LARGE SCALE GENOMIC DNA]</scope>
</reference>
<name>A0A6G6XIK9_9CAUD</name>
<dbReference type="Proteomes" id="UP000501785">
    <property type="component" value="Segment"/>
</dbReference>
<keyword evidence="3" id="KW-1185">Reference proteome</keyword>
<organism evidence="2 3">
    <name type="scientific">Arthrobacter phage Shoya</name>
    <dbReference type="NCBI Taxonomy" id="2704035"/>
    <lineage>
        <taxon>Viruses</taxon>
        <taxon>Duplodnaviria</taxon>
        <taxon>Heunggongvirae</taxon>
        <taxon>Uroviricota</taxon>
        <taxon>Caudoviricetes</taxon>
        <taxon>Shoyavirus</taxon>
        <taxon>Shoyavirus shoya</taxon>
    </lineage>
</organism>
<gene>
    <name evidence="2" type="primary">14</name>
    <name evidence="2" type="ORF">SEA_SHOYA_14</name>
</gene>